<keyword evidence="1" id="KW-0472">Membrane</keyword>
<evidence type="ECO:0000313" key="3">
    <source>
        <dbReference type="EMBL" id="MBD2187105.1"/>
    </source>
</evidence>
<evidence type="ECO:0000256" key="1">
    <source>
        <dbReference type="SAM" id="Phobius"/>
    </source>
</evidence>
<keyword evidence="1" id="KW-1133">Transmembrane helix</keyword>
<dbReference type="GO" id="GO:0032259">
    <property type="term" value="P:methylation"/>
    <property type="evidence" value="ECO:0007669"/>
    <property type="project" value="UniProtKB-KW"/>
</dbReference>
<organism evidence="3 4">
    <name type="scientific">Pseudanabaena mucicola FACHB-723</name>
    <dbReference type="NCBI Taxonomy" id="2692860"/>
    <lineage>
        <taxon>Bacteria</taxon>
        <taxon>Bacillati</taxon>
        <taxon>Cyanobacteriota</taxon>
        <taxon>Cyanophyceae</taxon>
        <taxon>Pseudanabaenales</taxon>
        <taxon>Pseudanabaenaceae</taxon>
        <taxon>Pseudanabaena</taxon>
    </lineage>
</organism>
<dbReference type="PANTHER" id="PTHR42912:SF98">
    <property type="entry name" value="UNCHARACTERISED METHYLTRANSFERASE RV1498C"/>
    <property type="match status" value="1"/>
</dbReference>
<dbReference type="PANTHER" id="PTHR42912">
    <property type="entry name" value="METHYLTRANSFERASE"/>
    <property type="match status" value="1"/>
</dbReference>
<dbReference type="Gene3D" id="3.40.50.150">
    <property type="entry name" value="Vaccinia Virus protein VP39"/>
    <property type="match status" value="1"/>
</dbReference>
<dbReference type="InterPro" id="IPR029063">
    <property type="entry name" value="SAM-dependent_MTases_sf"/>
</dbReference>
<dbReference type="InterPro" id="IPR013216">
    <property type="entry name" value="Methyltransf_11"/>
</dbReference>
<dbReference type="Proteomes" id="UP000642094">
    <property type="component" value="Unassembled WGS sequence"/>
</dbReference>
<keyword evidence="3" id="KW-0808">Transferase</keyword>
<evidence type="ECO:0000259" key="2">
    <source>
        <dbReference type="Pfam" id="PF08241"/>
    </source>
</evidence>
<reference evidence="3 4" key="1">
    <citation type="journal article" date="2020" name="ISME J.">
        <title>Comparative genomics reveals insights into cyanobacterial evolution and habitat adaptation.</title>
        <authorList>
            <person name="Chen M.Y."/>
            <person name="Teng W.K."/>
            <person name="Zhao L."/>
            <person name="Hu C.X."/>
            <person name="Zhou Y.K."/>
            <person name="Han B.P."/>
            <person name="Song L.R."/>
            <person name="Shu W.S."/>
        </authorList>
    </citation>
    <scope>NUCLEOTIDE SEQUENCE [LARGE SCALE GENOMIC DNA]</scope>
    <source>
        <strain evidence="3 4">FACHB-723</strain>
    </source>
</reference>
<keyword evidence="1" id="KW-0812">Transmembrane</keyword>
<feature type="domain" description="Methyltransferase type 11" evidence="2">
    <location>
        <begin position="54"/>
        <end position="138"/>
    </location>
</feature>
<dbReference type="InterPro" id="IPR050508">
    <property type="entry name" value="Methyltransf_Superfamily"/>
</dbReference>
<proteinExistence type="predicted"/>
<protein>
    <submittedName>
        <fullName evidence="3">Class I SAM-dependent methyltransferase</fullName>
    </submittedName>
</protein>
<keyword evidence="4" id="KW-1185">Reference proteome</keyword>
<dbReference type="SUPFAM" id="SSF53335">
    <property type="entry name" value="S-adenosyl-L-methionine-dependent methyltransferases"/>
    <property type="match status" value="1"/>
</dbReference>
<accession>A0ABR7ZTQ6</accession>
<dbReference type="Pfam" id="PF08241">
    <property type="entry name" value="Methyltransf_11"/>
    <property type="match status" value="1"/>
</dbReference>
<feature type="transmembrane region" description="Helical" evidence="1">
    <location>
        <begin position="207"/>
        <end position="228"/>
    </location>
</feature>
<evidence type="ECO:0000313" key="4">
    <source>
        <dbReference type="Proteomes" id="UP000642094"/>
    </source>
</evidence>
<dbReference type="RefSeq" id="WP_190401993.1">
    <property type="nucleotide sequence ID" value="NZ_JACJQB010000003.1"/>
</dbReference>
<dbReference type="EMBL" id="JACJQB010000003">
    <property type="protein sequence ID" value="MBD2187105.1"/>
    <property type="molecule type" value="Genomic_DNA"/>
</dbReference>
<dbReference type="CDD" id="cd02440">
    <property type="entry name" value="AdoMet_MTases"/>
    <property type="match status" value="1"/>
</dbReference>
<name>A0ABR7ZTQ6_9CYAN</name>
<dbReference type="GO" id="GO:0008168">
    <property type="term" value="F:methyltransferase activity"/>
    <property type="evidence" value="ECO:0007669"/>
    <property type="project" value="UniProtKB-KW"/>
</dbReference>
<keyword evidence="3" id="KW-0489">Methyltransferase</keyword>
<sequence length="246" mass="28460">MITQKIKSKINNFIDSQQFNPTFLGIFVNPFYLARNGLSCAIKNFSSELSGKILDVGCGTMPYRSLFNSVDNYVGLEISRDGFLGEKDGKYYYDGKQFPFDDNVFDGILCNQVLEHVFNPDEFLQEMKRVIKPGGRILLTIPFVWDEHEHPYDYARYSTFGLKALLEKQGLMWVRHQKIRPDISTVFQLLNAYLYKITEKIPYRFKLILYATVMSSVSLFGLLLSKLLPPNPDLFLDHIVLIEKNQ</sequence>
<gene>
    <name evidence="3" type="ORF">H6F41_02970</name>
</gene>
<comment type="caution">
    <text evidence="3">The sequence shown here is derived from an EMBL/GenBank/DDBJ whole genome shotgun (WGS) entry which is preliminary data.</text>
</comment>